<accession>A0A1T4XZF2</accession>
<dbReference type="AlphaFoldDB" id="A0A1T4XZF2"/>
<dbReference type="SUPFAM" id="SSF49373">
    <property type="entry name" value="Invasin/intimin cell-adhesion fragments"/>
    <property type="match status" value="1"/>
</dbReference>
<keyword evidence="3" id="KW-1185">Reference proteome</keyword>
<dbReference type="InterPro" id="IPR003343">
    <property type="entry name" value="Big_2"/>
</dbReference>
<dbReference type="STRING" id="1147123.SAMN05443428_1167"/>
<dbReference type="OrthoDB" id="2533640at2"/>
<organism evidence="2 3">
    <name type="scientific">Caloramator quimbayensis</name>
    <dbReference type="NCBI Taxonomy" id="1147123"/>
    <lineage>
        <taxon>Bacteria</taxon>
        <taxon>Bacillati</taxon>
        <taxon>Bacillota</taxon>
        <taxon>Clostridia</taxon>
        <taxon>Eubacteriales</taxon>
        <taxon>Clostridiaceae</taxon>
        <taxon>Caloramator</taxon>
    </lineage>
</organism>
<dbReference type="Gene3D" id="2.60.40.1080">
    <property type="match status" value="1"/>
</dbReference>
<proteinExistence type="predicted"/>
<dbReference type="RefSeq" id="WP_078697058.1">
    <property type="nucleotide sequence ID" value="NZ_FUYH01000016.1"/>
</dbReference>
<evidence type="ECO:0000259" key="1">
    <source>
        <dbReference type="Pfam" id="PF02368"/>
    </source>
</evidence>
<evidence type="ECO:0000313" key="2">
    <source>
        <dbReference type="EMBL" id="SKA94441.1"/>
    </source>
</evidence>
<name>A0A1T4XZF2_9CLOT</name>
<protein>
    <submittedName>
        <fullName evidence="2">Ig-like domain (Group 2)</fullName>
    </submittedName>
</protein>
<dbReference type="EMBL" id="FUYH01000016">
    <property type="protein sequence ID" value="SKA94441.1"/>
    <property type="molecule type" value="Genomic_DNA"/>
</dbReference>
<evidence type="ECO:0000313" key="3">
    <source>
        <dbReference type="Proteomes" id="UP000190105"/>
    </source>
</evidence>
<reference evidence="3" key="1">
    <citation type="submission" date="2017-02" db="EMBL/GenBank/DDBJ databases">
        <authorList>
            <person name="Varghese N."/>
            <person name="Submissions S."/>
        </authorList>
    </citation>
    <scope>NUCLEOTIDE SEQUENCE [LARGE SCALE GENOMIC DNA]</scope>
    <source>
        <strain evidence="3">USBA 833</strain>
    </source>
</reference>
<dbReference type="InterPro" id="IPR008964">
    <property type="entry name" value="Invasin/intimin_cell_adhesion"/>
</dbReference>
<feature type="domain" description="BIG2" evidence="1">
    <location>
        <begin position="203"/>
        <end position="271"/>
    </location>
</feature>
<dbReference type="Pfam" id="PF02368">
    <property type="entry name" value="Big_2"/>
    <property type="match status" value="1"/>
</dbReference>
<sequence length="381" mass="42237">MNIFDFPQNDYFYALIMAGDNIYINNDTTSTKALISNLPVNRQADIRIVSTTAEIKRGDLINWLNEKWLIISDIGHKRYSYYKGIIQKCNYNIKFNFQGIVKQFPCIIDSKVFDIETNQYLSIPAGKIVVTMQDNADSTNIIIGQRFIKMKQAWKVTGIDRTKNGLLILYCDLDSIISSDDLINEIANAGDYIYTLEITNGETASIQAESTLQLNTQVKLNGNVVTDKTVTFSCDNTSIATVDSNGLITAIEAGECIITAYLTDNPNVYDTISILVTALPQHNYSVSISGNTSIVKDKTATYTATFTDNGQPITETSEFYLTGDDGVNPTTLATIQSQDANANTCIVKANSTNIGYVKLWVKNTAGTIISEPFRIQIKNIF</sequence>
<dbReference type="Proteomes" id="UP000190105">
    <property type="component" value="Unassembled WGS sequence"/>
</dbReference>
<gene>
    <name evidence="2" type="ORF">SAMN05443428_1167</name>
</gene>